<dbReference type="EMBL" id="JAVDDT010000002">
    <property type="protein sequence ID" value="MDQ2069174.1"/>
    <property type="molecule type" value="Genomic_DNA"/>
</dbReference>
<comment type="cofactor">
    <cofactor evidence="5">
        <name>Zn(2+)</name>
        <dbReference type="ChEBI" id="CHEBI:29105"/>
    </cofactor>
    <text evidence="5">Binds 1 zinc ion per subunit.</text>
</comment>
<evidence type="ECO:0000259" key="7">
    <source>
        <dbReference type="Pfam" id="PF01979"/>
    </source>
</evidence>
<feature type="region of interest" description="Disordered" evidence="6">
    <location>
        <begin position="431"/>
        <end position="450"/>
    </location>
</feature>
<accession>A0ABU0W583</accession>
<feature type="binding site" evidence="5">
    <location>
        <position position="307"/>
    </location>
    <ligand>
        <name>substrate</name>
    </ligand>
</feature>
<evidence type="ECO:0000256" key="1">
    <source>
        <dbReference type="ARBA" id="ARBA00006745"/>
    </source>
</evidence>
<dbReference type="Gene3D" id="3.20.20.140">
    <property type="entry name" value="Metal-dependent hydrolases"/>
    <property type="match status" value="1"/>
</dbReference>
<dbReference type="Proteomes" id="UP001239019">
    <property type="component" value="Unassembled WGS sequence"/>
</dbReference>
<feature type="binding site" evidence="5">
    <location>
        <position position="222"/>
    </location>
    <ligand>
        <name>substrate</name>
    </ligand>
</feature>
<sequence length="450" mass="48814">MSQSVDTLIEAAWVVPVAPEDTVLDNHAVAVRDGRIVDVLPIDEARRRFVAEETVNLPDHVLTAGFVNAHTHAAMSLLRGFADDLPLMTWLNEHVWPAEGAFVGPDFVRDGTELAIAEMLKGGTTCFNDMYFFPDVVARTASRHGMRASVGMIVIEFPSAWAQNPAEYLSKGLAVRDDFKADPLISFVFAPHAPYTVSDDSLEKLRGYADELDCAVHMHVHETAQEVADAEAQNGERPLARLARLGLLNPSMLCVHMTQLTDEEVELVATHGASVLHCPESNLKLASGFCPTARLDAAGVNLGLGTDGAASNNDLDMIGEMRTAAMLAKTVAGDAAALPASRVLHMATLGGARALGLDDQIGSLETGKWADLTAVNLDRFSTQPVYNPVSQLVYAASRDQVSDVWVAGRRLLQTGRLTAMDEQDVARRAREWGRKIDENRRSRQPTGKQS</sequence>
<dbReference type="InterPro" id="IPR006680">
    <property type="entry name" value="Amidohydro-rel"/>
</dbReference>
<evidence type="ECO:0000313" key="8">
    <source>
        <dbReference type="EMBL" id="MDQ2069174.1"/>
    </source>
</evidence>
<feature type="binding site" evidence="5">
    <location>
        <position position="307"/>
    </location>
    <ligand>
        <name>Zn(2+)</name>
        <dbReference type="ChEBI" id="CHEBI:29105"/>
    </ligand>
</feature>
<feature type="binding site" evidence="5">
    <location>
        <position position="192"/>
    </location>
    <ligand>
        <name>substrate</name>
    </ligand>
</feature>
<keyword evidence="3 5" id="KW-0378">Hydrolase</keyword>
<comment type="catalytic activity">
    <reaction evidence="5">
        <text>S-adenosyl-L-homocysteine + H2O + H(+) = S-inosyl-L-homocysteine + NH4(+)</text>
        <dbReference type="Rhea" id="RHEA:20716"/>
        <dbReference type="ChEBI" id="CHEBI:15377"/>
        <dbReference type="ChEBI" id="CHEBI:15378"/>
        <dbReference type="ChEBI" id="CHEBI:28938"/>
        <dbReference type="ChEBI" id="CHEBI:57856"/>
        <dbReference type="ChEBI" id="CHEBI:57985"/>
        <dbReference type="EC" id="3.5.4.28"/>
    </reaction>
</comment>
<dbReference type="GO" id="GO:0016787">
    <property type="term" value="F:hydrolase activity"/>
    <property type="evidence" value="ECO:0007669"/>
    <property type="project" value="UniProtKB-KW"/>
</dbReference>
<keyword evidence="4 5" id="KW-0862">Zinc</keyword>
<evidence type="ECO:0000313" key="9">
    <source>
        <dbReference type="Proteomes" id="UP001239019"/>
    </source>
</evidence>
<dbReference type="InterPro" id="IPR032466">
    <property type="entry name" value="Metal_Hydrolase"/>
</dbReference>
<comment type="catalytic activity">
    <reaction evidence="5">
        <text>S-methyl-5'-thioadenosine + H2O + H(+) = S-methyl-5'-thioinosine + NH4(+)</text>
        <dbReference type="Rhea" id="RHEA:25025"/>
        <dbReference type="ChEBI" id="CHEBI:15377"/>
        <dbReference type="ChEBI" id="CHEBI:15378"/>
        <dbReference type="ChEBI" id="CHEBI:17509"/>
        <dbReference type="ChEBI" id="CHEBI:28938"/>
        <dbReference type="ChEBI" id="CHEBI:48595"/>
        <dbReference type="EC" id="3.5.4.31"/>
    </reaction>
</comment>
<name>A0ABU0W583_9GAMM</name>
<dbReference type="CDD" id="cd01298">
    <property type="entry name" value="ATZ_TRZ_like"/>
    <property type="match status" value="1"/>
</dbReference>
<feature type="binding site" evidence="5">
    <location>
        <position position="72"/>
    </location>
    <ligand>
        <name>Zn(2+)</name>
        <dbReference type="ChEBI" id="CHEBI:29105"/>
    </ligand>
</feature>
<proteinExistence type="inferred from homology"/>
<dbReference type="RefSeq" id="WP_306727664.1">
    <property type="nucleotide sequence ID" value="NZ_JAVDDT010000002.1"/>
</dbReference>
<dbReference type="Gene3D" id="2.30.40.10">
    <property type="entry name" value="Urease, subunit C, domain 1"/>
    <property type="match status" value="1"/>
</dbReference>
<comment type="caution">
    <text evidence="8">The sequence shown here is derived from an EMBL/GenBank/DDBJ whole genome shotgun (WGS) entry which is preliminary data.</text>
</comment>
<dbReference type="PANTHER" id="PTHR43794">
    <property type="entry name" value="AMINOHYDROLASE SSNA-RELATED"/>
    <property type="match status" value="1"/>
</dbReference>
<evidence type="ECO:0000256" key="6">
    <source>
        <dbReference type="SAM" id="MobiDB-lite"/>
    </source>
</evidence>
<dbReference type="SUPFAM" id="SSF51338">
    <property type="entry name" value="Composite domain of metallo-dependent hydrolases"/>
    <property type="match status" value="1"/>
</dbReference>
<comment type="similarity">
    <text evidence="5">Belongs to the metallo-dependent hydrolases superfamily. MTA/SAH deaminase family.</text>
</comment>
<feature type="binding site" evidence="5">
    <location>
        <position position="219"/>
    </location>
    <ligand>
        <name>Zn(2+)</name>
        <dbReference type="ChEBI" id="CHEBI:29105"/>
    </ligand>
</feature>
<keyword evidence="2 5" id="KW-0479">Metal-binding</keyword>
<dbReference type="InterPro" id="IPR050287">
    <property type="entry name" value="MTA/SAH_deaminase"/>
</dbReference>
<dbReference type="EC" id="3.5.4.31" evidence="5"/>
<dbReference type="SUPFAM" id="SSF51556">
    <property type="entry name" value="Metallo-dependent hydrolases"/>
    <property type="match status" value="1"/>
</dbReference>
<feature type="binding site" evidence="5">
    <location>
        <position position="70"/>
    </location>
    <ligand>
        <name>Zn(2+)</name>
        <dbReference type="ChEBI" id="CHEBI:29105"/>
    </ligand>
</feature>
<feature type="binding site" evidence="5">
    <location>
        <position position="99"/>
    </location>
    <ligand>
        <name>substrate</name>
    </ligand>
</feature>
<evidence type="ECO:0000256" key="2">
    <source>
        <dbReference type="ARBA" id="ARBA00022723"/>
    </source>
</evidence>
<dbReference type="PANTHER" id="PTHR43794:SF11">
    <property type="entry name" value="AMIDOHYDROLASE-RELATED DOMAIN-CONTAINING PROTEIN"/>
    <property type="match status" value="1"/>
</dbReference>
<dbReference type="Pfam" id="PF01979">
    <property type="entry name" value="Amidohydro_1"/>
    <property type="match status" value="1"/>
</dbReference>
<keyword evidence="9" id="KW-1185">Reference proteome</keyword>
<dbReference type="HAMAP" id="MF_01281">
    <property type="entry name" value="MTA_SAH_deamin"/>
    <property type="match status" value="1"/>
</dbReference>
<protein>
    <recommendedName>
        <fullName evidence="5">5-methylthioadenosine/S-adenosylhomocysteine deaminase</fullName>
        <shortName evidence="5">MTA/SAH deaminase</shortName>
        <ecNumber evidence="5">3.5.4.28</ecNumber>
        <ecNumber evidence="5">3.5.4.31</ecNumber>
    </recommendedName>
</protein>
<evidence type="ECO:0000256" key="4">
    <source>
        <dbReference type="ARBA" id="ARBA00022833"/>
    </source>
</evidence>
<feature type="compositionally biased region" description="Basic and acidic residues" evidence="6">
    <location>
        <begin position="431"/>
        <end position="441"/>
    </location>
</feature>
<dbReference type="NCBIfam" id="NF006549">
    <property type="entry name" value="PRK09045.1"/>
    <property type="match status" value="1"/>
</dbReference>
<gene>
    <name evidence="5" type="primary">mtaD</name>
    <name evidence="8" type="ORF">RBH19_04755</name>
</gene>
<dbReference type="InterPro" id="IPR011059">
    <property type="entry name" value="Metal-dep_hydrolase_composite"/>
</dbReference>
<evidence type="ECO:0000256" key="5">
    <source>
        <dbReference type="HAMAP-Rule" id="MF_01281"/>
    </source>
</evidence>
<reference evidence="8 9" key="1">
    <citation type="submission" date="2023-08" db="EMBL/GenBank/DDBJ databases">
        <title>Whole-genome sequencing of halo(alkali)philic microorganisms from hypersaline lakes.</title>
        <authorList>
            <person name="Sorokin D.Y."/>
            <person name="Abbas B."/>
            <person name="Merkel A.Y."/>
        </authorList>
    </citation>
    <scope>NUCLEOTIDE SEQUENCE [LARGE SCALE GENOMIC DNA]</scope>
    <source>
        <strain evidence="8 9">AB-CW4</strain>
    </source>
</reference>
<dbReference type="EC" id="3.5.4.28" evidence="5"/>
<comment type="caution">
    <text evidence="5">Lacks conserved residue(s) required for the propagation of feature annotation.</text>
</comment>
<feature type="domain" description="Amidohydrolase-related" evidence="7">
    <location>
        <begin position="61"/>
        <end position="410"/>
    </location>
</feature>
<comment type="function">
    <text evidence="5">Catalyzes the deamination of 5-methylthioadenosine and S-adenosyl-L-homocysteine into 5-methylthioinosine and S-inosyl-L-homocysteine, respectively. Is also able to deaminate adenosine.</text>
</comment>
<organism evidence="8 9">
    <name type="scientific">Natronospira bacteriovora</name>
    <dbReference type="NCBI Taxonomy" id="3069753"/>
    <lineage>
        <taxon>Bacteria</taxon>
        <taxon>Pseudomonadati</taxon>
        <taxon>Pseudomonadota</taxon>
        <taxon>Gammaproteobacteria</taxon>
        <taxon>Natronospirales</taxon>
        <taxon>Natronospiraceae</taxon>
        <taxon>Natronospira</taxon>
    </lineage>
</organism>
<evidence type="ECO:0000256" key="3">
    <source>
        <dbReference type="ARBA" id="ARBA00022801"/>
    </source>
</evidence>
<comment type="similarity">
    <text evidence="1">Belongs to the metallo-dependent hydrolases superfamily. ATZ/TRZ family.</text>
</comment>
<dbReference type="InterPro" id="IPR023512">
    <property type="entry name" value="Deaminase_MtaD/DadD"/>
</dbReference>